<evidence type="ECO:0000256" key="5">
    <source>
        <dbReference type="ARBA" id="ARBA00022842"/>
    </source>
</evidence>
<dbReference type="Pfam" id="PF00408">
    <property type="entry name" value="PGM_PMM_IV"/>
    <property type="match status" value="1"/>
</dbReference>
<dbReference type="Proteomes" id="UP000271678">
    <property type="component" value="Unassembled WGS sequence"/>
</dbReference>
<dbReference type="Gene3D" id="3.30.310.50">
    <property type="entry name" value="Alpha-D-phosphohexomutase, C-terminal domain"/>
    <property type="match status" value="1"/>
</dbReference>
<keyword evidence="3" id="KW-0597">Phosphoprotein</keyword>
<dbReference type="InterPro" id="IPR005845">
    <property type="entry name" value="A-D-PHexomutase_a/b/a-II"/>
</dbReference>
<evidence type="ECO:0000313" key="11">
    <source>
        <dbReference type="EMBL" id="RNI23175.1"/>
    </source>
</evidence>
<evidence type="ECO:0000256" key="1">
    <source>
        <dbReference type="ARBA" id="ARBA00001946"/>
    </source>
</evidence>
<proteinExistence type="inferred from homology"/>
<gene>
    <name evidence="11" type="ORF">EFY87_06985</name>
</gene>
<dbReference type="PANTHER" id="PTHR43771">
    <property type="entry name" value="PHOSPHOMANNOMUTASE"/>
    <property type="match status" value="1"/>
</dbReference>
<evidence type="ECO:0000259" key="7">
    <source>
        <dbReference type="Pfam" id="PF00408"/>
    </source>
</evidence>
<evidence type="ECO:0000256" key="4">
    <source>
        <dbReference type="ARBA" id="ARBA00022723"/>
    </source>
</evidence>
<dbReference type="InterPro" id="IPR016055">
    <property type="entry name" value="A-D-PHexomutase_a/b/a-I/II/III"/>
</dbReference>
<comment type="caution">
    <text evidence="11">The sequence shown here is derived from an EMBL/GenBank/DDBJ whole genome shotgun (WGS) entry which is preliminary data.</text>
</comment>
<dbReference type="Gene3D" id="2.20.25.10">
    <property type="match status" value="1"/>
</dbReference>
<dbReference type="InterPro" id="IPR036900">
    <property type="entry name" value="A-D-PHexomutase_C_sf"/>
</dbReference>
<dbReference type="PRINTS" id="PR00509">
    <property type="entry name" value="PGMPMM"/>
</dbReference>
<dbReference type="GO" id="GO:0005975">
    <property type="term" value="P:carbohydrate metabolic process"/>
    <property type="evidence" value="ECO:0007669"/>
    <property type="project" value="InterPro"/>
</dbReference>
<protein>
    <submittedName>
        <fullName evidence="11">Phosphomannomutase/phosphoglucomutase</fullName>
    </submittedName>
</protein>
<reference evidence="11 12" key="1">
    <citation type="submission" date="2018-11" db="EMBL/GenBank/DDBJ databases">
        <title>Draft genome of Simplicispira Flexivirga sp. BO-16.</title>
        <authorList>
            <person name="Im W.T."/>
        </authorList>
    </citation>
    <scope>NUCLEOTIDE SEQUENCE [LARGE SCALE GENOMIC DNA]</scope>
    <source>
        <strain evidence="11 12">BO-16</strain>
    </source>
</reference>
<dbReference type="OrthoDB" id="9803322at2"/>
<dbReference type="Pfam" id="PF02879">
    <property type="entry name" value="PGM_PMM_II"/>
    <property type="match status" value="1"/>
</dbReference>
<feature type="domain" description="Alpha-D-phosphohexomutase C-terminal" evidence="7">
    <location>
        <begin position="388"/>
        <end position="460"/>
    </location>
</feature>
<dbReference type="InterPro" id="IPR005846">
    <property type="entry name" value="A-D-PHexomutase_a/b/a-III"/>
</dbReference>
<dbReference type="InterPro" id="IPR005843">
    <property type="entry name" value="A-D-PHexomutase_C"/>
</dbReference>
<dbReference type="SUPFAM" id="SSF53738">
    <property type="entry name" value="Phosphoglucomutase, first 3 domains"/>
    <property type="match status" value="3"/>
</dbReference>
<dbReference type="GO" id="GO:0046872">
    <property type="term" value="F:metal ion binding"/>
    <property type="evidence" value="ECO:0007669"/>
    <property type="project" value="UniProtKB-KW"/>
</dbReference>
<dbReference type="SUPFAM" id="SSF55957">
    <property type="entry name" value="Phosphoglucomutase, C-terminal domain"/>
    <property type="match status" value="1"/>
</dbReference>
<keyword evidence="4" id="KW-0479">Metal-binding</keyword>
<sequence>MTAPRLADFCKAYDVRGLVPDQLNEEVATAIGAAFAEVVAAPDGASAVVIGHDMRPSSPALSLAFARGVASTGLDVVQIGLCSTDGLYYASGSLGLPGAMFTASHNPAQYNGIKLCRSGARPVSKVTGLAEITRLAQGRLDSPAHRAAAAAEGEITDRDLLGDYAAFLRGLVDLSGSRRLKVVVDAGNGMGGYTVPAVLGMDGLLPGLPVDVIPLYFELDGTFPNHEANPLEPENLCDLQRAVVEQGADAGLAFDGDADRCFVVDERGEPVSPSAVTALVATREIAKAGEGARIVYNLISSRGVPEIIAEYGGEPVRTRVGHSFIKAEMASHQAVFGGEHSAHYYFKDFWYADTGMLAAMHVLAALGEQDEPLSALAAAYSRYAASGEINSRVTDGAAATERVRAWAERHGDVTADLLDGLTLTHDAAPMWWLNVRASNTEPLLRLNVEAADRATMEWVRDGALQQIREGETPMTASAELGGVIDPWLREILRCPVGLHELVDATGPDGGAELQCAADCGGPGQRRGYPIEGGVPVLLADESRVFTV</sequence>
<comment type="similarity">
    <text evidence="2">Belongs to the phosphohexose mutase family.</text>
</comment>
<keyword evidence="5" id="KW-0460">Magnesium</keyword>
<dbReference type="Pfam" id="PF02878">
    <property type="entry name" value="PGM_PMM_I"/>
    <property type="match status" value="1"/>
</dbReference>
<keyword evidence="6" id="KW-0413">Isomerase</keyword>
<dbReference type="GO" id="GO:0016868">
    <property type="term" value="F:intramolecular phosphotransferase activity"/>
    <property type="evidence" value="ECO:0007669"/>
    <property type="project" value="InterPro"/>
</dbReference>
<feature type="domain" description="Alpha-D-phosphohexomutase alpha/beta/alpha" evidence="9">
    <location>
        <begin position="164"/>
        <end position="268"/>
    </location>
</feature>
<dbReference type="SUPFAM" id="SSF158997">
    <property type="entry name" value="Trm112p-like"/>
    <property type="match status" value="1"/>
</dbReference>
<organism evidence="11 12">
    <name type="scientific">Flexivirga caeni</name>
    <dbReference type="NCBI Taxonomy" id="2294115"/>
    <lineage>
        <taxon>Bacteria</taxon>
        <taxon>Bacillati</taxon>
        <taxon>Actinomycetota</taxon>
        <taxon>Actinomycetes</taxon>
        <taxon>Micrococcales</taxon>
        <taxon>Dermacoccaceae</taxon>
        <taxon>Flexivirga</taxon>
    </lineage>
</organism>
<dbReference type="InterPro" id="IPR005841">
    <property type="entry name" value="Alpha-D-phosphohexomutase_SF"/>
</dbReference>
<dbReference type="Gene3D" id="3.40.120.10">
    <property type="entry name" value="Alpha-D-Glucose-1,6-Bisphosphate, subunit A, domain 3"/>
    <property type="match status" value="3"/>
</dbReference>
<evidence type="ECO:0000259" key="8">
    <source>
        <dbReference type="Pfam" id="PF02878"/>
    </source>
</evidence>
<evidence type="ECO:0000256" key="6">
    <source>
        <dbReference type="ARBA" id="ARBA00023235"/>
    </source>
</evidence>
<dbReference type="EMBL" id="RJJQ01000005">
    <property type="protein sequence ID" value="RNI23175.1"/>
    <property type="molecule type" value="Genomic_DNA"/>
</dbReference>
<evidence type="ECO:0000256" key="2">
    <source>
        <dbReference type="ARBA" id="ARBA00010231"/>
    </source>
</evidence>
<dbReference type="Pfam" id="PF02880">
    <property type="entry name" value="PGM_PMM_III"/>
    <property type="match status" value="1"/>
</dbReference>
<dbReference type="CDD" id="cd03089">
    <property type="entry name" value="PMM_PGM"/>
    <property type="match status" value="1"/>
</dbReference>
<evidence type="ECO:0000313" key="12">
    <source>
        <dbReference type="Proteomes" id="UP000271678"/>
    </source>
</evidence>
<evidence type="ECO:0000259" key="9">
    <source>
        <dbReference type="Pfam" id="PF02879"/>
    </source>
</evidence>
<dbReference type="InterPro" id="IPR005844">
    <property type="entry name" value="A-D-PHexomutase_a/b/a-I"/>
</dbReference>
<evidence type="ECO:0000259" key="10">
    <source>
        <dbReference type="Pfam" id="PF02880"/>
    </source>
</evidence>
<comment type="cofactor">
    <cofactor evidence="1">
        <name>Mg(2+)</name>
        <dbReference type="ChEBI" id="CHEBI:18420"/>
    </cofactor>
</comment>
<name>A0A3M9MD92_9MICO</name>
<feature type="domain" description="Alpha-D-phosphohexomutase alpha/beta/alpha" evidence="8">
    <location>
        <begin position="11"/>
        <end position="127"/>
    </location>
</feature>
<feature type="domain" description="Alpha-D-phosphohexomutase alpha/beta/alpha" evidence="10">
    <location>
        <begin position="277"/>
        <end position="383"/>
    </location>
</feature>
<accession>A0A3M9MD92</accession>
<dbReference type="PANTHER" id="PTHR43771:SF1">
    <property type="entry name" value="PHOSPHOMANNOMUTASE"/>
    <property type="match status" value="1"/>
</dbReference>
<dbReference type="NCBIfam" id="NF007088">
    <property type="entry name" value="PRK09542.1"/>
    <property type="match status" value="1"/>
</dbReference>
<evidence type="ECO:0000256" key="3">
    <source>
        <dbReference type="ARBA" id="ARBA00022553"/>
    </source>
</evidence>
<dbReference type="AlphaFoldDB" id="A0A3M9MD92"/>
<keyword evidence="12" id="KW-1185">Reference proteome</keyword>